<dbReference type="EMBL" id="CP104965">
    <property type="protein sequence ID" value="UXN71248.1"/>
    <property type="molecule type" value="Genomic_DNA"/>
</dbReference>
<organism evidence="1 2">
    <name type="scientific">Devosia neptuniae</name>
    <dbReference type="NCBI Taxonomy" id="191302"/>
    <lineage>
        <taxon>Bacteria</taxon>
        <taxon>Pseudomonadati</taxon>
        <taxon>Pseudomonadota</taxon>
        <taxon>Alphaproteobacteria</taxon>
        <taxon>Hyphomicrobiales</taxon>
        <taxon>Devosiaceae</taxon>
        <taxon>Devosia</taxon>
    </lineage>
</organism>
<dbReference type="Proteomes" id="UP001061862">
    <property type="component" value="Chromosome"/>
</dbReference>
<dbReference type="InterPro" id="IPR038573">
    <property type="entry name" value="BrnT_sf"/>
</dbReference>
<protein>
    <submittedName>
        <fullName evidence="1">BrnT family toxin</fullName>
    </submittedName>
</protein>
<dbReference type="RefSeq" id="WP_262170700.1">
    <property type="nucleotide sequence ID" value="NZ_CP104965.1"/>
</dbReference>
<keyword evidence="2" id="KW-1185">Reference proteome</keyword>
<dbReference type="InterPro" id="IPR007460">
    <property type="entry name" value="BrnT_toxin"/>
</dbReference>
<dbReference type="Gene3D" id="3.10.450.530">
    <property type="entry name" value="Ribonuclease toxin, BrnT, of type II toxin-antitoxin system"/>
    <property type="match status" value="1"/>
</dbReference>
<evidence type="ECO:0000313" key="2">
    <source>
        <dbReference type="Proteomes" id="UP001061862"/>
    </source>
</evidence>
<name>A0ABY6CMK2_9HYPH</name>
<accession>A0ABY6CMK2</accession>
<dbReference type="Pfam" id="PF04365">
    <property type="entry name" value="BrnT_toxin"/>
    <property type="match status" value="1"/>
</dbReference>
<proteinExistence type="predicted"/>
<reference evidence="1 2" key="1">
    <citation type="submission" date="2022-09" db="EMBL/GenBank/DDBJ databases">
        <title>Interaction between co-microsymbionts with complementary sets of symbiotic genes in legume-rhizobium systems.</title>
        <authorList>
            <person name="Safronova V."/>
            <person name="Sazanova A."/>
            <person name="Afonin A."/>
            <person name="Chirak E."/>
        </authorList>
    </citation>
    <scope>NUCLEOTIDE SEQUENCE [LARGE SCALE GENOMIC DNA]</scope>
    <source>
        <strain evidence="1 2">A18/4-1</strain>
    </source>
</reference>
<sequence length="96" mass="10764">MLTIAGLDWDDGNSPKCGKHGVSQDEIESLFAGEPGVYPDPSAGELRYRAIGKVASGRYVFAAFTLRQRENGLFIRPISARYMHDKEIRRYEQGQT</sequence>
<evidence type="ECO:0000313" key="1">
    <source>
        <dbReference type="EMBL" id="UXN71248.1"/>
    </source>
</evidence>
<gene>
    <name evidence="1" type="ORF">N8A98_08755</name>
</gene>